<evidence type="ECO:0000313" key="3">
    <source>
        <dbReference type="EMBL" id="QDS97145.1"/>
    </source>
</evidence>
<dbReference type="InterPro" id="IPR050595">
    <property type="entry name" value="Bact_response_regulator"/>
</dbReference>
<dbReference type="PANTHER" id="PTHR44591">
    <property type="entry name" value="STRESS RESPONSE REGULATOR PROTEIN 1"/>
    <property type="match status" value="1"/>
</dbReference>
<evidence type="ECO:0000259" key="2">
    <source>
        <dbReference type="Pfam" id="PF00072"/>
    </source>
</evidence>
<protein>
    <submittedName>
        <fullName evidence="3">Chemotaxis regulatory protein CheY</fullName>
    </submittedName>
</protein>
<dbReference type="OrthoDB" id="279132at2"/>
<keyword evidence="4" id="KW-1185">Reference proteome</keyword>
<feature type="domain" description="Response regulatory" evidence="2">
    <location>
        <begin position="17"/>
        <end position="103"/>
    </location>
</feature>
<dbReference type="EMBL" id="CP036263">
    <property type="protein sequence ID" value="QDS97145.1"/>
    <property type="molecule type" value="Genomic_DNA"/>
</dbReference>
<reference evidence="3 4" key="1">
    <citation type="submission" date="2019-02" db="EMBL/GenBank/DDBJ databases">
        <title>Deep-cultivation of Planctomycetes and their phenomic and genomic characterization uncovers novel biology.</title>
        <authorList>
            <person name="Wiegand S."/>
            <person name="Jogler M."/>
            <person name="Boedeker C."/>
            <person name="Pinto D."/>
            <person name="Vollmers J."/>
            <person name="Rivas-Marin E."/>
            <person name="Kohn T."/>
            <person name="Peeters S.H."/>
            <person name="Heuer A."/>
            <person name="Rast P."/>
            <person name="Oberbeckmann S."/>
            <person name="Bunk B."/>
            <person name="Jeske O."/>
            <person name="Meyerdierks A."/>
            <person name="Storesund J.E."/>
            <person name="Kallscheuer N."/>
            <person name="Luecker S."/>
            <person name="Lage O.M."/>
            <person name="Pohl T."/>
            <person name="Merkel B.J."/>
            <person name="Hornburger P."/>
            <person name="Mueller R.-W."/>
            <person name="Bruemmer F."/>
            <person name="Labrenz M."/>
            <person name="Spormann A.M."/>
            <person name="Op den Camp H."/>
            <person name="Overmann J."/>
            <person name="Amann R."/>
            <person name="Jetten M.S.M."/>
            <person name="Mascher T."/>
            <person name="Medema M.H."/>
            <person name="Devos D.P."/>
            <person name="Kaster A.-K."/>
            <person name="Ovreas L."/>
            <person name="Rohde M."/>
            <person name="Galperin M.Y."/>
            <person name="Jogler C."/>
        </authorList>
    </citation>
    <scope>NUCLEOTIDE SEQUENCE [LARGE SCALE GENOMIC DNA]</scope>
    <source>
        <strain evidence="3 4">HG15A2</strain>
    </source>
</reference>
<evidence type="ECO:0000313" key="4">
    <source>
        <dbReference type="Proteomes" id="UP000319852"/>
    </source>
</evidence>
<name>A0A517MQI3_9BACT</name>
<sequence length="123" mass="13748">MPKQILDVGNCVPDHSAITQFLTSKFDCEISQTHGPEDTLSMLKAREFDLVLINRKLDRDYTDGAEILKQIKADATIADVPVMIITNFNEHQEAAVELGAMRGFGKLEFEKSETLEKLKPILG</sequence>
<dbReference type="KEGG" id="amob:HG15A2_04050"/>
<dbReference type="RefSeq" id="WP_145057294.1">
    <property type="nucleotide sequence ID" value="NZ_CP036263.1"/>
</dbReference>
<dbReference type="PANTHER" id="PTHR44591:SF23">
    <property type="entry name" value="CHEY SUBFAMILY"/>
    <property type="match status" value="1"/>
</dbReference>
<gene>
    <name evidence="3" type="ORF">HG15A2_04050</name>
</gene>
<dbReference type="SUPFAM" id="SSF52172">
    <property type="entry name" value="CheY-like"/>
    <property type="match status" value="1"/>
</dbReference>
<evidence type="ECO:0000256" key="1">
    <source>
        <dbReference type="ARBA" id="ARBA00022553"/>
    </source>
</evidence>
<dbReference type="AlphaFoldDB" id="A0A517MQI3"/>
<dbReference type="GO" id="GO:0000160">
    <property type="term" value="P:phosphorelay signal transduction system"/>
    <property type="evidence" value="ECO:0007669"/>
    <property type="project" value="InterPro"/>
</dbReference>
<organism evidence="3 4">
    <name type="scientific">Adhaeretor mobilis</name>
    <dbReference type="NCBI Taxonomy" id="1930276"/>
    <lineage>
        <taxon>Bacteria</taxon>
        <taxon>Pseudomonadati</taxon>
        <taxon>Planctomycetota</taxon>
        <taxon>Planctomycetia</taxon>
        <taxon>Pirellulales</taxon>
        <taxon>Lacipirellulaceae</taxon>
        <taxon>Adhaeretor</taxon>
    </lineage>
</organism>
<keyword evidence="1" id="KW-0597">Phosphoprotein</keyword>
<dbReference type="Pfam" id="PF00072">
    <property type="entry name" value="Response_reg"/>
    <property type="match status" value="1"/>
</dbReference>
<proteinExistence type="predicted"/>
<accession>A0A517MQI3</accession>
<dbReference type="InterPro" id="IPR011006">
    <property type="entry name" value="CheY-like_superfamily"/>
</dbReference>
<dbReference type="Gene3D" id="3.40.50.2300">
    <property type="match status" value="1"/>
</dbReference>
<dbReference type="InterPro" id="IPR001789">
    <property type="entry name" value="Sig_transdc_resp-reg_receiver"/>
</dbReference>
<dbReference type="Proteomes" id="UP000319852">
    <property type="component" value="Chromosome"/>
</dbReference>